<dbReference type="AlphaFoldDB" id="C6XCJ5"/>
<organism evidence="2 3">
    <name type="scientific">Methylovorus glucosotrophus (strain SIP3-4)</name>
    <dbReference type="NCBI Taxonomy" id="582744"/>
    <lineage>
        <taxon>Bacteria</taxon>
        <taxon>Pseudomonadati</taxon>
        <taxon>Pseudomonadota</taxon>
        <taxon>Betaproteobacteria</taxon>
        <taxon>Nitrosomonadales</taxon>
        <taxon>Methylophilaceae</taxon>
        <taxon>Methylovorus</taxon>
    </lineage>
</organism>
<proteinExistence type="predicted"/>
<sequence precursor="true">MHYSRAIITSLLFAQLALPQLIQPAFAHEAGHEHAQPPMSSALQVNGPLPALPAGVTELKFSEIYKLPVGPRGLEPSAKLLSLNGKQVRLLGYMAKQDEATPGVFILSPLPVLMGHEDESFADDMPATSVFVHLHDARQINGYVPGLINLSGVLSVGEWHEADGRISYVRLQLDAVQSAQLLRPDTTAALQSPSDFK</sequence>
<reference evidence="3" key="1">
    <citation type="submission" date="2009-07" db="EMBL/GenBank/DDBJ databases">
        <title>Complete sequence of chromosome of Methylovorus sp. SIP3-4.</title>
        <authorList>
            <person name="Lucas S."/>
            <person name="Copeland A."/>
            <person name="Lapidus A."/>
            <person name="Glavina del Rio T."/>
            <person name="Tice H."/>
            <person name="Bruce D."/>
            <person name="Goodwin L."/>
            <person name="Pitluck S."/>
            <person name="Clum A."/>
            <person name="Larimer F."/>
            <person name="Land M."/>
            <person name="Hauser L."/>
            <person name="Kyrpides N."/>
            <person name="Mikhailova N."/>
            <person name="Kayluzhnaya M."/>
            <person name="Chistoserdova L."/>
        </authorList>
    </citation>
    <scope>NUCLEOTIDE SEQUENCE [LARGE SCALE GENOMIC DNA]</scope>
    <source>
        <strain evidence="3">SIP3-4</strain>
    </source>
</reference>
<dbReference type="KEGG" id="mei:Msip34_1023"/>
<dbReference type="Proteomes" id="UP000002743">
    <property type="component" value="Chromosome"/>
</dbReference>
<evidence type="ECO:0000313" key="3">
    <source>
        <dbReference type="Proteomes" id="UP000002743"/>
    </source>
</evidence>
<name>C6XCJ5_METGS</name>
<keyword evidence="3" id="KW-1185">Reference proteome</keyword>
<feature type="chain" id="PRO_5002973732" evidence="1">
    <location>
        <begin position="28"/>
        <end position="197"/>
    </location>
</feature>
<dbReference type="OrthoDB" id="9151260at2"/>
<evidence type="ECO:0000313" key="2">
    <source>
        <dbReference type="EMBL" id="ACT50270.1"/>
    </source>
</evidence>
<dbReference type="STRING" id="582744.Msip34_1023"/>
<gene>
    <name evidence="2" type="ordered locus">Msip34_1023</name>
</gene>
<reference evidence="2 3" key="2">
    <citation type="journal article" date="2011" name="J. Bacteriol.">
        <title>Genomes of three methylotrophs from a single niche uncover genetic and metabolic divergence of Methylophilaceae.</title>
        <authorList>
            <person name="Lapidus A."/>
            <person name="Clum A."/>
            <person name="Labutti K."/>
            <person name="Kaluzhnaya M.G."/>
            <person name="Lim S."/>
            <person name="Beck D.A."/>
            <person name="Glavina Del Rio T."/>
            <person name="Nolan M."/>
            <person name="Mavromatis K."/>
            <person name="Huntemann M."/>
            <person name="Lucas S."/>
            <person name="Lidstrom M.E."/>
            <person name="Ivanova N."/>
            <person name="Chistoserdova L."/>
        </authorList>
    </citation>
    <scope>NUCLEOTIDE SEQUENCE [LARGE SCALE GENOMIC DNA]</scope>
    <source>
        <strain evidence="2 3">SIP3-4</strain>
    </source>
</reference>
<dbReference type="eggNOG" id="ENOG5033955">
    <property type="taxonomic scope" value="Bacteria"/>
</dbReference>
<feature type="signal peptide" evidence="1">
    <location>
        <begin position="1"/>
        <end position="27"/>
    </location>
</feature>
<accession>C6XCJ5</accession>
<evidence type="ECO:0000256" key="1">
    <source>
        <dbReference type="SAM" id="SignalP"/>
    </source>
</evidence>
<dbReference type="HOGENOM" id="CLU_1146304_0_0_4"/>
<dbReference type="EMBL" id="CP001674">
    <property type="protein sequence ID" value="ACT50270.1"/>
    <property type="molecule type" value="Genomic_DNA"/>
</dbReference>
<keyword evidence="1" id="KW-0732">Signal</keyword>
<protein>
    <submittedName>
        <fullName evidence="2">Uncharacterized protein</fullName>
    </submittedName>
</protein>
<dbReference type="RefSeq" id="WP_015829792.1">
    <property type="nucleotide sequence ID" value="NC_012969.1"/>
</dbReference>